<feature type="region of interest" description="Disordered" evidence="1">
    <location>
        <begin position="1"/>
        <end position="77"/>
    </location>
</feature>
<organism evidence="2">
    <name type="scientific">Oryza sativa subsp. japonica</name>
    <name type="common">Rice</name>
    <dbReference type="NCBI Taxonomy" id="39947"/>
    <lineage>
        <taxon>Eukaryota</taxon>
        <taxon>Viridiplantae</taxon>
        <taxon>Streptophyta</taxon>
        <taxon>Embryophyta</taxon>
        <taxon>Tracheophyta</taxon>
        <taxon>Spermatophyta</taxon>
        <taxon>Magnoliopsida</taxon>
        <taxon>Liliopsida</taxon>
        <taxon>Poales</taxon>
        <taxon>Poaceae</taxon>
        <taxon>BOP clade</taxon>
        <taxon>Oryzoideae</taxon>
        <taxon>Oryzeae</taxon>
        <taxon>Oryzinae</taxon>
        <taxon>Oryza</taxon>
        <taxon>Oryza sativa</taxon>
    </lineage>
</organism>
<sequence>MGDSLSCQRNTDDDAAPPPPLVPVGGQQQPEYMSSEQVRTRRGQPSSRNRGVGVADEYQTRRGVDDNVGVPISSQPPTLRPQNFMRFCATCNRTLSPQMNVYIFRKRIKLLLNNCNILLYNDEVD</sequence>
<dbReference type="AlphaFoldDB" id="Q2RB56"/>
<accession>Q2RB56</accession>
<reference evidence="2" key="2">
    <citation type="submission" date="2005-04" db="EMBL/GenBank/DDBJ databases">
        <authorList>
            <person name="Buell C.R."/>
            <person name="Wing R.A."/>
            <person name="McCombie W.A."/>
            <person name="Ouyang S."/>
        </authorList>
    </citation>
    <scope>NUCLEOTIDE SEQUENCE</scope>
</reference>
<proteinExistence type="predicted"/>
<name>Q2RB56_ORYSJ</name>
<evidence type="ECO:0008006" key="3">
    <source>
        <dbReference type="Google" id="ProtNLM"/>
    </source>
</evidence>
<evidence type="ECO:0000313" key="2">
    <source>
        <dbReference type="EMBL" id="ABA91273.1"/>
    </source>
</evidence>
<protein>
    <recommendedName>
        <fullName evidence="3">FLZ-type domain-containing protein</fullName>
    </recommendedName>
</protein>
<reference evidence="2" key="3">
    <citation type="submission" date="2006-01" db="EMBL/GenBank/DDBJ databases">
        <authorList>
            <person name="Buell R."/>
        </authorList>
    </citation>
    <scope>NUCLEOTIDE SEQUENCE</scope>
</reference>
<feature type="compositionally biased region" description="Polar residues" evidence="1">
    <location>
        <begin position="31"/>
        <end position="49"/>
    </location>
</feature>
<gene>
    <name evidence="2" type="ordered locus">LOC_Os11g03140</name>
</gene>
<dbReference type="EMBL" id="DP000010">
    <property type="protein sequence ID" value="ABA91273.1"/>
    <property type="molecule type" value="Genomic_DNA"/>
</dbReference>
<reference evidence="2" key="1">
    <citation type="journal article" date="2005" name="BMC Biol.">
        <title>The sequence of rice chromosomes 11 and 12, rich in disease resistance genes and recent gene duplications.</title>
        <authorList>
            <consortium name="The rice chromosomes 11 and 12 sequencing consortia"/>
        </authorList>
    </citation>
    <scope>NUCLEOTIDE SEQUENCE [LARGE SCALE GENOMIC DNA]</scope>
</reference>
<evidence type="ECO:0000256" key="1">
    <source>
        <dbReference type="SAM" id="MobiDB-lite"/>
    </source>
</evidence>